<dbReference type="InterPro" id="IPR000073">
    <property type="entry name" value="AB_hydrolase_1"/>
</dbReference>
<dbReference type="GO" id="GO:0016787">
    <property type="term" value="F:hydrolase activity"/>
    <property type="evidence" value="ECO:0007669"/>
    <property type="project" value="UniProtKB-KW"/>
</dbReference>
<dbReference type="SUPFAM" id="SSF53474">
    <property type="entry name" value="alpha/beta-Hydrolases"/>
    <property type="match status" value="1"/>
</dbReference>
<dbReference type="Proteomes" id="UP000544095">
    <property type="component" value="Unassembled WGS sequence"/>
</dbReference>
<feature type="domain" description="AB hydrolase-1" evidence="1">
    <location>
        <begin position="65"/>
        <end position="271"/>
    </location>
</feature>
<dbReference type="PANTHER" id="PTHR43433:SF5">
    <property type="entry name" value="AB HYDROLASE-1 DOMAIN-CONTAINING PROTEIN"/>
    <property type="match status" value="1"/>
</dbReference>
<organism evidence="2 3">
    <name type="scientific">Fusarium pseudoanthophilum</name>
    <dbReference type="NCBI Taxonomy" id="48495"/>
    <lineage>
        <taxon>Eukaryota</taxon>
        <taxon>Fungi</taxon>
        <taxon>Dikarya</taxon>
        <taxon>Ascomycota</taxon>
        <taxon>Pezizomycotina</taxon>
        <taxon>Sordariomycetes</taxon>
        <taxon>Hypocreomycetidae</taxon>
        <taxon>Hypocreales</taxon>
        <taxon>Nectriaceae</taxon>
        <taxon>Fusarium</taxon>
        <taxon>Fusarium fujikuroi species complex</taxon>
    </lineage>
</organism>
<reference evidence="2 3" key="1">
    <citation type="submission" date="2020-05" db="EMBL/GenBank/DDBJ databases">
        <title>Identification and distribution of gene clusters putatively required for synthesis of sphingolipid metabolism inhibitors in phylogenetically diverse species of the filamentous fungus Fusarium.</title>
        <authorList>
            <person name="Kim H.-S."/>
            <person name="Busman M."/>
            <person name="Brown D.W."/>
            <person name="Divon H."/>
            <person name="Uhlig S."/>
            <person name="Proctor R.H."/>
        </authorList>
    </citation>
    <scope>NUCLEOTIDE SEQUENCE [LARGE SCALE GENOMIC DNA]</scope>
    <source>
        <strain evidence="2 3">NRRL 25211</strain>
    </source>
</reference>
<dbReference type="PANTHER" id="PTHR43433">
    <property type="entry name" value="HYDROLASE, ALPHA/BETA FOLD FAMILY PROTEIN"/>
    <property type="match status" value="1"/>
</dbReference>
<protein>
    <submittedName>
        <fullName evidence="2">Alpha beta-hydrolase</fullName>
    </submittedName>
</protein>
<dbReference type="EMBL" id="JAAOAR010000268">
    <property type="protein sequence ID" value="KAF5591923.1"/>
    <property type="molecule type" value="Genomic_DNA"/>
</dbReference>
<keyword evidence="3" id="KW-1185">Reference proteome</keyword>
<evidence type="ECO:0000313" key="2">
    <source>
        <dbReference type="EMBL" id="KAF5591923.1"/>
    </source>
</evidence>
<evidence type="ECO:0000259" key="1">
    <source>
        <dbReference type="Pfam" id="PF00561"/>
    </source>
</evidence>
<dbReference type="InterPro" id="IPR029058">
    <property type="entry name" value="AB_hydrolase_fold"/>
</dbReference>
<dbReference type="InterPro" id="IPR050471">
    <property type="entry name" value="AB_hydrolase"/>
</dbReference>
<dbReference type="AlphaFoldDB" id="A0A8H5P8F5"/>
<gene>
    <name evidence="2" type="ORF">FPANT_5525</name>
</gene>
<keyword evidence="2" id="KW-0378">Hydrolase</keyword>
<proteinExistence type="predicted"/>
<evidence type="ECO:0000313" key="3">
    <source>
        <dbReference type="Proteomes" id="UP000544095"/>
    </source>
</evidence>
<comment type="caution">
    <text evidence="2">The sequence shown here is derived from an EMBL/GenBank/DDBJ whole genome shotgun (WGS) entry which is preliminary data.</text>
</comment>
<sequence length="298" mass="33065">MSSLVDPPQPLAQNSVTRYVRIDGKKIAYRRFGKRDGNPIIYLTHLRSVMDELDPLLFNYMAQYREVILFENEGIGHSEGTVPDSVAAMAETAVASAKAMGIKKAVWFGFSLGGFLTQYISWTYPEMVEKAILSGTMPGAGPGVTAPDPQIFAITADPREPGKDDLISLMFAHTETSKALGEEWIKRRPDRRVKGETVTPALGEPGMHAQLTAIANWAANKDNFARLKDIKAPVLITNGHKDIMLPTINSFIMQQEIPYAFLHIFPDSAHGHLFQYPKQYAELVKDFLDMGSRPSAKL</sequence>
<dbReference type="Pfam" id="PF00561">
    <property type="entry name" value="Abhydrolase_1"/>
    <property type="match status" value="1"/>
</dbReference>
<dbReference type="Gene3D" id="3.40.50.1820">
    <property type="entry name" value="alpha/beta hydrolase"/>
    <property type="match status" value="1"/>
</dbReference>
<name>A0A8H5P8F5_9HYPO</name>
<accession>A0A8H5P8F5</accession>